<accession>A0A0A8YUZ4</accession>
<protein>
    <submittedName>
        <fullName evidence="1">Uncharacterized protein</fullName>
    </submittedName>
</protein>
<evidence type="ECO:0000313" key="1">
    <source>
        <dbReference type="EMBL" id="JAD26417.1"/>
    </source>
</evidence>
<name>A0A0A8YUZ4_ARUDO</name>
<dbReference type="EMBL" id="GBRH01271478">
    <property type="protein sequence ID" value="JAD26417.1"/>
    <property type="molecule type" value="Transcribed_RNA"/>
</dbReference>
<proteinExistence type="predicted"/>
<dbReference type="AlphaFoldDB" id="A0A0A8YUZ4"/>
<reference evidence="1" key="1">
    <citation type="submission" date="2014-09" db="EMBL/GenBank/DDBJ databases">
        <authorList>
            <person name="Magalhaes I.L.F."/>
            <person name="Oliveira U."/>
            <person name="Santos F.R."/>
            <person name="Vidigal T.H.D.A."/>
            <person name="Brescovit A.D."/>
            <person name="Santos A.J."/>
        </authorList>
    </citation>
    <scope>NUCLEOTIDE SEQUENCE</scope>
    <source>
        <tissue evidence="1">Shoot tissue taken approximately 20 cm above the soil surface</tissue>
    </source>
</reference>
<organism evidence="1">
    <name type="scientific">Arundo donax</name>
    <name type="common">Giant reed</name>
    <name type="synonym">Donax arundinaceus</name>
    <dbReference type="NCBI Taxonomy" id="35708"/>
    <lineage>
        <taxon>Eukaryota</taxon>
        <taxon>Viridiplantae</taxon>
        <taxon>Streptophyta</taxon>
        <taxon>Embryophyta</taxon>
        <taxon>Tracheophyta</taxon>
        <taxon>Spermatophyta</taxon>
        <taxon>Magnoliopsida</taxon>
        <taxon>Liliopsida</taxon>
        <taxon>Poales</taxon>
        <taxon>Poaceae</taxon>
        <taxon>PACMAD clade</taxon>
        <taxon>Arundinoideae</taxon>
        <taxon>Arundineae</taxon>
        <taxon>Arundo</taxon>
    </lineage>
</organism>
<sequence>MKALLSLNDRISKRTSCIRAHVLFAFPFLFSSAAKTLNL</sequence>
<reference evidence="1" key="2">
    <citation type="journal article" date="2015" name="Data Brief">
        <title>Shoot transcriptome of the giant reed, Arundo donax.</title>
        <authorList>
            <person name="Barrero R.A."/>
            <person name="Guerrero F.D."/>
            <person name="Moolhuijzen P."/>
            <person name="Goolsby J.A."/>
            <person name="Tidwell J."/>
            <person name="Bellgard S.E."/>
            <person name="Bellgard M.I."/>
        </authorList>
    </citation>
    <scope>NUCLEOTIDE SEQUENCE</scope>
    <source>
        <tissue evidence="1">Shoot tissue taken approximately 20 cm above the soil surface</tissue>
    </source>
</reference>